<reference evidence="1" key="1">
    <citation type="submission" date="2024-03" db="EMBL/GenBank/DDBJ databases">
        <title>Novel Streptomyces species of biotechnological and ecological value are a feature of Machair soil.</title>
        <authorList>
            <person name="Prole J.R."/>
            <person name="Goodfellow M."/>
            <person name="Allenby N."/>
            <person name="Ward A.C."/>
        </authorList>
    </citation>
    <scope>NUCLEOTIDE SEQUENCE</scope>
    <source>
        <strain evidence="1">MS2.AVA.5</strain>
    </source>
</reference>
<protein>
    <submittedName>
        <fullName evidence="1">PP2C family protein-serine/threonine phosphatase</fullName>
        <ecNumber evidence="1">3.1.3.16</ecNumber>
    </submittedName>
</protein>
<evidence type="ECO:0000313" key="1">
    <source>
        <dbReference type="EMBL" id="MEJ8639641.1"/>
    </source>
</evidence>
<accession>A0ACC6Q7T0</accession>
<organism evidence="1 2">
    <name type="scientific">Streptomyces achmelvichensis</name>
    <dbReference type="NCBI Taxonomy" id="3134111"/>
    <lineage>
        <taxon>Bacteria</taxon>
        <taxon>Bacillati</taxon>
        <taxon>Actinomycetota</taxon>
        <taxon>Actinomycetes</taxon>
        <taxon>Kitasatosporales</taxon>
        <taxon>Streptomycetaceae</taxon>
        <taxon>Streptomyces</taxon>
    </lineage>
</organism>
<sequence length="397" mass="42428">MLVVLLLFPLVLLLVDLLTPPGIRLGPVMVAAPVFSAAFLGPAGVLLVILVTTPCVVLAAAVNLQLGATNFPFQFGAFVLLSLAALAASDVRRRRERELANSRWVAQVTQRILLRPLPRRAGTFTLASLYRAADEEAAIGGDLYASVERGGSIRVLLGDAQGKGLAALEMANSVLNSFRRAARHHSRLDVLVAELEVEFGEDMRDCAAARAEEGDIRGKHLDESFVTAVILDAADSGSRISLINLGHPPPLLVNRGTVTTLEPTDPMPPIGLAHLNGQDLQVQTLDFPSGATILLYTDGVIEARDAAGVFYPLADRMRSWTHLTPDDLLAAVHDDLRRYVGTRFADDVAMVAIRRTDPPVATRHGKVGTAHHSDASPHSAHCVDTVTRDDGGAHSAS</sequence>
<keyword evidence="1" id="KW-0378">Hydrolase</keyword>
<dbReference type="Proteomes" id="UP001377168">
    <property type="component" value="Unassembled WGS sequence"/>
</dbReference>
<name>A0ACC6Q7T0_9ACTN</name>
<evidence type="ECO:0000313" key="2">
    <source>
        <dbReference type="Proteomes" id="UP001377168"/>
    </source>
</evidence>
<keyword evidence="2" id="KW-1185">Reference proteome</keyword>
<gene>
    <name evidence="1" type="ORF">WKI67_40520</name>
</gene>
<comment type="caution">
    <text evidence="1">The sequence shown here is derived from an EMBL/GenBank/DDBJ whole genome shotgun (WGS) entry which is preliminary data.</text>
</comment>
<dbReference type="EMBL" id="JBBKAJ010000022">
    <property type="protein sequence ID" value="MEJ8639641.1"/>
    <property type="molecule type" value="Genomic_DNA"/>
</dbReference>
<proteinExistence type="predicted"/>
<dbReference type="EC" id="3.1.3.16" evidence="1"/>